<gene>
    <name evidence="2" type="ORF">NKE59_03700</name>
</gene>
<dbReference type="Pfam" id="PF00233">
    <property type="entry name" value="PDEase_I"/>
    <property type="match status" value="1"/>
</dbReference>
<accession>A0AAU8A4C4</accession>
<dbReference type="InterPro" id="IPR023174">
    <property type="entry name" value="PDEase_CS"/>
</dbReference>
<dbReference type="CDD" id="cd00077">
    <property type="entry name" value="HDc"/>
    <property type="match status" value="1"/>
</dbReference>
<protein>
    <submittedName>
        <fullName evidence="2">3',5'-cyclic nucleotide phosphodiesterase</fullName>
    </submittedName>
</protein>
<dbReference type="GO" id="GO:0007165">
    <property type="term" value="P:signal transduction"/>
    <property type="evidence" value="ECO:0007669"/>
    <property type="project" value="InterPro"/>
</dbReference>
<organism evidence="2">
    <name type="scientific">Polynucleobacter sp. UK-FUSCHL-C3</name>
    <dbReference type="NCBI Taxonomy" id="2955208"/>
    <lineage>
        <taxon>Bacteria</taxon>
        <taxon>Pseudomonadati</taxon>
        <taxon>Pseudomonadota</taxon>
        <taxon>Betaproteobacteria</taxon>
        <taxon>Burkholderiales</taxon>
        <taxon>Burkholderiaceae</taxon>
        <taxon>Polynucleobacter</taxon>
    </lineage>
</organism>
<dbReference type="InterPro" id="IPR036971">
    <property type="entry name" value="PDEase_catalytic_dom_sf"/>
</dbReference>
<dbReference type="Gene3D" id="1.10.1300.10">
    <property type="entry name" value="3'5'-cyclic nucleotide phosphodiesterase, catalytic domain"/>
    <property type="match status" value="1"/>
</dbReference>
<dbReference type="EMBL" id="CP099959">
    <property type="protein sequence ID" value="XCC58406.1"/>
    <property type="molecule type" value="Genomic_DNA"/>
</dbReference>
<dbReference type="RefSeq" id="WP_353439634.1">
    <property type="nucleotide sequence ID" value="NZ_CP099959.1"/>
</dbReference>
<dbReference type="PROSITE" id="PS00126">
    <property type="entry name" value="PDEASE_I_1"/>
    <property type="match status" value="1"/>
</dbReference>
<dbReference type="AlphaFoldDB" id="A0AAU8A4C4"/>
<sequence length="285" mass="32265">MVPNDKSASDYENFIGKSLSHFEKTFADLSLDKQPFEAWIKNLLETAFWASKTSHLPTIKDICIQFAKAQDLAFSVNPEPKYHNRGHFKEVCLSMTELLKAQNDISPPLDNLSTWKMSDHDSLILLLCAICHDFGHDGSMNKYPFELEKKSLEMIDAFMGQISIDSSNRKNIQSTVEPFILATDPRFFPTLVSKFDMADSFSHSDCMSMLLVESDLLASTLPARGKILGERLSEEWQLTNPEAAASVKTDKGRLYFLEHIRFISPQSHALGIEVIRKISINQVNE</sequence>
<dbReference type="GO" id="GO:0004114">
    <property type="term" value="F:3',5'-cyclic-nucleotide phosphodiesterase activity"/>
    <property type="evidence" value="ECO:0007669"/>
    <property type="project" value="InterPro"/>
</dbReference>
<name>A0AAU8A4C4_9BURK</name>
<dbReference type="InterPro" id="IPR002073">
    <property type="entry name" value="PDEase_catalytic_dom"/>
</dbReference>
<feature type="domain" description="PDEase" evidence="1">
    <location>
        <begin position="82"/>
        <end position="148"/>
    </location>
</feature>
<proteinExistence type="predicted"/>
<reference evidence="2" key="1">
    <citation type="submission" date="2022-06" db="EMBL/GenBank/DDBJ databases">
        <title>New Polynucleobacter species.</title>
        <authorList>
            <person name="Hahn M.W."/>
        </authorList>
    </citation>
    <scope>NUCLEOTIDE SEQUENCE</scope>
    <source>
        <strain evidence="2">UK-FUSCHL-C3</strain>
    </source>
</reference>
<dbReference type="SUPFAM" id="SSF109604">
    <property type="entry name" value="HD-domain/PDEase-like"/>
    <property type="match status" value="1"/>
</dbReference>
<dbReference type="InterPro" id="IPR003607">
    <property type="entry name" value="HD/PDEase_dom"/>
</dbReference>
<evidence type="ECO:0000313" key="2">
    <source>
        <dbReference type="EMBL" id="XCC58406.1"/>
    </source>
</evidence>
<evidence type="ECO:0000259" key="1">
    <source>
        <dbReference type="Pfam" id="PF00233"/>
    </source>
</evidence>